<reference evidence="2 3" key="1">
    <citation type="submission" date="2017-10" db="EMBL/GenBank/DDBJ databases">
        <title>Development of genomic resources for the powdery mildew, Erysiphe pulchra.</title>
        <authorList>
            <person name="Wadl P.A."/>
            <person name="Mack B.M."/>
            <person name="Moore G."/>
            <person name="Beltz S.B."/>
        </authorList>
    </citation>
    <scope>NUCLEOTIDE SEQUENCE [LARGE SCALE GENOMIC DNA]</scope>
    <source>
        <strain evidence="2">Cflorida</strain>
    </source>
</reference>
<proteinExistence type="predicted"/>
<keyword evidence="3" id="KW-1185">Reference proteome</keyword>
<feature type="compositionally biased region" description="Basic and acidic residues" evidence="1">
    <location>
        <begin position="59"/>
        <end position="70"/>
    </location>
</feature>
<dbReference type="Pfam" id="PF08555">
    <property type="entry name" value="FAM32A"/>
    <property type="match status" value="1"/>
</dbReference>
<comment type="caution">
    <text evidence="2">The sequence shown here is derived from an EMBL/GenBank/DDBJ whole genome shotgun (WGS) entry which is preliminary data.</text>
</comment>
<dbReference type="Proteomes" id="UP000237438">
    <property type="component" value="Unassembled WGS sequence"/>
</dbReference>
<feature type="compositionally biased region" description="Polar residues" evidence="1">
    <location>
        <begin position="45"/>
        <end position="58"/>
    </location>
</feature>
<dbReference type="GO" id="GO:0005730">
    <property type="term" value="C:nucleolus"/>
    <property type="evidence" value="ECO:0007669"/>
    <property type="project" value="TreeGrafter"/>
</dbReference>
<dbReference type="STRING" id="225359.A0A2S4PX32"/>
<dbReference type="PANTHER" id="PTHR13282:SF6">
    <property type="entry name" value="PROTEIN FAM32A"/>
    <property type="match status" value="1"/>
</dbReference>
<dbReference type="OrthoDB" id="205403at2759"/>
<dbReference type="EMBL" id="PEDP01000294">
    <property type="protein sequence ID" value="POS86588.1"/>
    <property type="molecule type" value="Genomic_DNA"/>
</dbReference>
<protein>
    <recommendedName>
        <fullName evidence="4">DUF1754-domain-containing protein</fullName>
    </recommendedName>
</protein>
<dbReference type="InterPro" id="IPR013865">
    <property type="entry name" value="FAM32A"/>
</dbReference>
<feature type="region of interest" description="Disordered" evidence="1">
    <location>
        <begin position="1"/>
        <end position="107"/>
    </location>
</feature>
<name>A0A2S4PX32_9PEZI</name>
<dbReference type="AlphaFoldDB" id="A0A2S4PX32"/>
<accession>A0A2S4PX32</accession>
<feature type="compositionally biased region" description="Basic residues" evidence="1">
    <location>
        <begin position="26"/>
        <end position="35"/>
    </location>
</feature>
<dbReference type="PANTHER" id="PTHR13282">
    <property type="entry name" value="PROTEIN FAM32A"/>
    <property type="match status" value="1"/>
</dbReference>
<evidence type="ECO:0000313" key="3">
    <source>
        <dbReference type="Proteomes" id="UP000237438"/>
    </source>
</evidence>
<evidence type="ECO:0000313" key="2">
    <source>
        <dbReference type="EMBL" id="POS86588.1"/>
    </source>
</evidence>
<evidence type="ECO:0008006" key="4">
    <source>
        <dbReference type="Google" id="ProtNLM"/>
    </source>
</evidence>
<gene>
    <name evidence="2" type="ORF">EPUL_002094</name>
</gene>
<organism evidence="2 3">
    <name type="scientific">Erysiphe pulchra</name>
    <dbReference type="NCBI Taxonomy" id="225359"/>
    <lineage>
        <taxon>Eukaryota</taxon>
        <taxon>Fungi</taxon>
        <taxon>Dikarya</taxon>
        <taxon>Ascomycota</taxon>
        <taxon>Pezizomycotina</taxon>
        <taxon>Leotiomycetes</taxon>
        <taxon>Erysiphales</taxon>
        <taxon>Erysiphaceae</taxon>
        <taxon>Erysiphe</taxon>
    </lineage>
</organism>
<evidence type="ECO:0000256" key="1">
    <source>
        <dbReference type="SAM" id="MobiDB-lite"/>
    </source>
</evidence>
<sequence length="145" mass="16328">MPPSEEYAPIVRGPLKLKGSGPSGIQKKKKKKKKPINHDQESPNHNENLSAPLGQSKTLADDGDRIHNEDESAASSLTKKDAFQQDNESIDQDRAAGKTASEQAFEEMRKKRLMDRLAKEGLKTHKQRVEELNKYLSNLSEHHDM</sequence>